<keyword evidence="9" id="KW-0723">Serine/threonine-protein kinase</keyword>
<keyword evidence="7" id="KW-1133">Transmembrane helix</keyword>
<dbReference type="PANTHER" id="PTHR45641:SF19">
    <property type="entry name" value="NEPHROCYSTIN-3"/>
    <property type="match status" value="1"/>
</dbReference>
<dbReference type="Pfam" id="PF13424">
    <property type="entry name" value="TPR_12"/>
    <property type="match status" value="3"/>
</dbReference>
<dbReference type="PROSITE" id="PS00108">
    <property type="entry name" value="PROTEIN_KINASE_ST"/>
    <property type="match status" value="1"/>
</dbReference>
<dbReference type="AlphaFoldDB" id="A0A5D3YN62"/>
<dbReference type="SUPFAM" id="SSF56112">
    <property type="entry name" value="Protein kinase-like (PK-like)"/>
    <property type="match status" value="1"/>
</dbReference>
<dbReference type="GO" id="GO:0004674">
    <property type="term" value="F:protein serine/threonine kinase activity"/>
    <property type="evidence" value="ECO:0007669"/>
    <property type="project" value="UniProtKB-KW"/>
</dbReference>
<dbReference type="PANTHER" id="PTHR45641">
    <property type="entry name" value="TETRATRICOPEPTIDE REPEAT PROTEIN (AFU_ORTHOLOGUE AFUA_6G03870)"/>
    <property type="match status" value="1"/>
</dbReference>
<feature type="repeat" description="TPR" evidence="5">
    <location>
        <begin position="728"/>
        <end position="761"/>
    </location>
</feature>
<keyword evidence="3 5" id="KW-0802">TPR repeat</keyword>
<evidence type="ECO:0000256" key="3">
    <source>
        <dbReference type="ARBA" id="ARBA00022803"/>
    </source>
</evidence>
<dbReference type="SUPFAM" id="SSF48452">
    <property type="entry name" value="TPR-like"/>
    <property type="match status" value="3"/>
</dbReference>
<dbReference type="EMBL" id="VNHY01000001">
    <property type="protein sequence ID" value="TYP95304.1"/>
    <property type="molecule type" value="Genomic_DNA"/>
</dbReference>
<dbReference type="InterPro" id="IPR019734">
    <property type="entry name" value="TPR_rpt"/>
</dbReference>
<dbReference type="PROSITE" id="PS00107">
    <property type="entry name" value="PROTEIN_KINASE_ATP"/>
    <property type="match status" value="1"/>
</dbReference>
<keyword evidence="1" id="KW-0677">Repeat</keyword>
<protein>
    <submittedName>
        <fullName evidence="9">Serine/threonine protein kinase</fullName>
    </submittedName>
</protein>
<dbReference type="GO" id="GO:0005524">
    <property type="term" value="F:ATP binding"/>
    <property type="evidence" value="ECO:0007669"/>
    <property type="project" value="UniProtKB-UniRule"/>
</dbReference>
<evidence type="ECO:0000256" key="4">
    <source>
        <dbReference type="ARBA" id="ARBA00022840"/>
    </source>
</evidence>
<evidence type="ECO:0000259" key="8">
    <source>
        <dbReference type="PROSITE" id="PS50011"/>
    </source>
</evidence>
<dbReference type="InterPro" id="IPR011009">
    <property type="entry name" value="Kinase-like_dom_sf"/>
</dbReference>
<organism evidence="9 10">
    <name type="scientific">Fodinibius salinus</name>
    <dbReference type="NCBI Taxonomy" id="860790"/>
    <lineage>
        <taxon>Bacteria</taxon>
        <taxon>Pseudomonadati</taxon>
        <taxon>Balneolota</taxon>
        <taxon>Balneolia</taxon>
        <taxon>Balneolales</taxon>
        <taxon>Balneolaceae</taxon>
        <taxon>Fodinibius</taxon>
    </lineage>
</organism>
<dbReference type="SMART" id="SM00220">
    <property type="entry name" value="S_TKc"/>
    <property type="match status" value="1"/>
</dbReference>
<dbReference type="PROSITE" id="PS50011">
    <property type="entry name" value="PROTEIN_KINASE_DOM"/>
    <property type="match status" value="1"/>
</dbReference>
<sequence length="866" mass="98292">MSDINWHKVETIVDQALELPEDKRKTFVQQKCKGNPKLKGEVTQLLESIFDSEGWLDNPAKYKNEFYSEVADNIESLSPDRSLIGQKVGGFTITKELGTGGMGSVYLAQRTEEEYDHQVAIKIIRDSRATPSNLQRFKREQKILAELNHPGIARFFDGGITENGTPYIIMEYVEGVPVDEYCKQNNCTIGQKINLFKQVLQAVRHAHENLVIHRDLKPGNILVDNNGTVKILDFGISKLLEDDEDLQLTQTGNRMLTPRYAAPEQIKETNITTATDLYTLGVILYELLTNSTPFDLENTSLHKIEKQILHKEPVSPSRTVNDKGIQKKLRGDLDAIILKAIRKEPGQRYRVANEFLEDLDRYQTGVPVSAREGSFRYRTYKFINRHKKGIVTAAGVLVFIIGLSGFYGWRITQERDQAQFEAKRAEEITNFLVSTLELNNPSENSGDDITINDALNRGIDYLQKQDMSALNRATILGTIGSIQIKNGDIDQAEKSLEKAITFVTDSLEKQTPKTLLIGSIYAEWNKLVGNMEKAEQYFQLSDSLYQKNNLQNSPSFLEHQLNYSDFLLEVGKYQKALTILSGLDNIFEKFEQDDESTVDFLADMYNNRGRAYKNLGKNQKALRNLEQALEIKRQIYDEDNPKIAKLYHNTGVVYATIADYPKAMEMAKKAYEIRLNVFNPTHRLVGSTLQLLGNIAIGLGNYDQAYNYIKESVTITKKQHGPNHFRYALALREYAKVFSQTGKFDSALQQIQKAEEIIKDNYSSGHPYYGFVMNTYGDIYYKTGNYDKAMTYGDKTIAVFSASLGPSHPNLGRAYANQGKYALHVQQLELADSLLTKSVSILEQHFDNSNPYLKEADSLLKISQKR</sequence>
<feature type="binding site" evidence="6">
    <location>
        <position position="122"/>
    </location>
    <ligand>
        <name>ATP</name>
        <dbReference type="ChEBI" id="CHEBI:30616"/>
    </ligand>
</feature>
<dbReference type="Pfam" id="PF00069">
    <property type="entry name" value="Pkinase"/>
    <property type="match status" value="1"/>
</dbReference>
<dbReference type="InterPro" id="IPR000719">
    <property type="entry name" value="Prot_kinase_dom"/>
</dbReference>
<keyword evidence="4 6" id="KW-0067">ATP-binding</keyword>
<dbReference type="Proteomes" id="UP000324595">
    <property type="component" value="Unassembled WGS sequence"/>
</dbReference>
<keyword evidence="2 6" id="KW-0547">Nucleotide-binding</keyword>
<dbReference type="InterPro" id="IPR017441">
    <property type="entry name" value="Protein_kinase_ATP_BS"/>
</dbReference>
<dbReference type="CDD" id="cd14014">
    <property type="entry name" value="STKc_PknB_like"/>
    <property type="match status" value="1"/>
</dbReference>
<dbReference type="OrthoDB" id="9813021at2"/>
<keyword evidence="9" id="KW-0418">Kinase</keyword>
<evidence type="ECO:0000256" key="5">
    <source>
        <dbReference type="PROSITE-ProRule" id="PRU00339"/>
    </source>
</evidence>
<name>A0A5D3YN62_9BACT</name>
<dbReference type="InterPro" id="IPR008271">
    <property type="entry name" value="Ser/Thr_kinase_AS"/>
</dbReference>
<dbReference type="Pfam" id="PF13181">
    <property type="entry name" value="TPR_8"/>
    <property type="match status" value="1"/>
</dbReference>
<dbReference type="PROSITE" id="PS50005">
    <property type="entry name" value="TPR"/>
    <property type="match status" value="3"/>
</dbReference>
<feature type="domain" description="Protein kinase" evidence="8">
    <location>
        <begin position="91"/>
        <end position="363"/>
    </location>
</feature>
<dbReference type="Gene3D" id="1.25.40.10">
    <property type="entry name" value="Tetratricopeptide repeat domain"/>
    <property type="match status" value="3"/>
</dbReference>
<keyword evidence="10" id="KW-1185">Reference proteome</keyword>
<dbReference type="SMART" id="SM00028">
    <property type="entry name" value="TPR"/>
    <property type="match status" value="7"/>
</dbReference>
<dbReference type="Gene3D" id="3.30.200.20">
    <property type="entry name" value="Phosphorylase Kinase, domain 1"/>
    <property type="match status" value="1"/>
</dbReference>
<evidence type="ECO:0000256" key="1">
    <source>
        <dbReference type="ARBA" id="ARBA00022737"/>
    </source>
</evidence>
<dbReference type="InterPro" id="IPR011990">
    <property type="entry name" value="TPR-like_helical_dom_sf"/>
</dbReference>
<comment type="caution">
    <text evidence="9">The sequence shown here is derived from an EMBL/GenBank/DDBJ whole genome shotgun (WGS) entry which is preliminary data.</text>
</comment>
<feature type="repeat" description="TPR" evidence="5">
    <location>
        <begin position="644"/>
        <end position="677"/>
    </location>
</feature>
<proteinExistence type="predicted"/>
<evidence type="ECO:0000256" key="7">
    <source>
        <dbReference type="SAM" id="Phobius"/>
    </source>
</evidence>
<evidence type="ECO:0000256" key="2">
    <source>
        <dbReference type="ARBA" id="ARBA00022741"/>
    </source>
</evidence>
<keyword evidence="9" id="KW-0808">Transferase</keyword>
<reference evidence="9 10" key="1">
    <citation type="submission" date="2019-07" db="EMBL/GenBank/DDBJ databases">
        <title>Genomic Encyclopedia of Archaeal and Bacterial Type Strains, Phase II (KMG-II): from individual species to whole genera.</title>
        <authorList>
            <person name="Goeker M."/>
        </authorList>
    </citation>
    <scope>NUCLEOTIDE SEQUENCE [LARGE SCALE GENOMIC DNA]</scope>
    <source>
        <strain evidence="9 10">DSM 21935</strain>
    </source>
</reference>
<dbReference type="RefSeq" id="WP_148897976.1">
    <property type="nucleotide sequence ID" value="NZ_VNHY01000001.1"/>
</dbReference>
<keyword evidence="7" id="KW-0472">Membrane</keyword>
<accession>A0A5D3YN62</accession>
<keyword evidence="7" id="KW-0812">Transmembrane</keyword>
<evidence type="ECO:0000256" key="6">
    <source>
        <dbReference type="PROSITE-ProRule" id="PRU10141"/>
    </source>
</evidence>
<feature type="repeat" description="TPR" evidence="5">
    <location>
        <begin position="602"/>
        <end position="635"/>
    </location>
</feature>
<evidence type="ECO:0000313" key="10">
    <source>
        <dbReference type="Proteomes" id="UP000324595"/>
    </source>
</evidence>
<dbReference type="Gene3D" id="1.10.510.10">
    <property type="entry name" value="Transferase(Phosphotransferase) domain 1"/>
    <property type="match status" value="1"/>
</dbReference>
<feature type="transmembrane region" description="Helical" evidence="7">
    <location>
        <begin position="390"/>
        <end position="409"/>
    </location>
</feature>
<evidence type="ECO:0000313" key="9">
    <source>
        <dbReference type="EMBL" id="TYP95304.1"/>
    </source>
</evidence>
<gene>
    <name evidence="9" type="ORF">LX73_0602</name>
</gene>